<evidence type="ECO:0000256" key="1">
    <source>
        <dbReference type="SAM" id="MobiDB-lite"/>
    </source>
</evidence>
<keyword evidence="3" id="KW-1185">Reference proteome</keyword>
<name>A0A8J4F3R5_9CHLO</name>
<evidence type="ECO:0000313" key="2">
    <source>
        <dbReference type="EMBL" id="GIL59841.1"/>
    </source>
</evidence>
<comment type="caution">
    <text evidence="2">The sequence shown here is derived from an EMBL/GenBank/DDBJ whole genome shotgun (WGS) entry which is preliminary data.</text>
</comment>
<dbReference type="EMBL" id="BNCO01000036">
    <property type="protein sequence ID" value="GIL59841.1"/>
    <property type="molecule type" value="Genomic_DNA"/>
</dbReference>
<accession>A0A8J4F3R5</accession>
<organism evidence="2 3">
    <name type="scientific">Volvox africanus</name>
    <dbReference type="NCBI Taxonomy" id="51714"/>
    <lineage>
        <taxon>Eukaryota</taxon>
        <taxon>Viridiplantae</taxon>
        <taxon>Chlorophyta</taxon>
        <taxon>core chlorophytes</taxon>
        <taxon>Chlorophyceae</taxon>
        <taxon>CS clade</taxon>
        <taxon>Chlamydomonadales</taxon>
        <taxon>Volvocaceae</taxon>
        <taxon>Volvox</taxon>
    </lineage>
</organism>
<dbReference type="Proteomes" id="UP000747399">
    <property type="component" value="Unassembled WGS sequence"/>
</dbReference>
<feature type="region of interest" description="Disordered" evidence="1">
    <location>
        <begin position="1"/>
        <end position="34"/>
    </location>
</feature>
<sequence length="187" mass="20840">MNQLANRAVGRARPGRGTRSCETRPMLAASGSSKDGYSTFQKVERVGVVNNGPMETVNKCLDVIAEAFVQLPSTAMYLSNPEINGICFWRTMAEEILLSKSTEMKPLYVLTDVNTQQPCAVALAYNWSPDQPFNLPQTDKMIRPEVEAEWDACGNLWYVGLSKARQNRGHRGMGRLSLQPFFPLPLI</sequence>
<dbReference type="AlphaFoldDB" id="A0A8J4F3R5"/>
<protein>
    <submittedName>
        <fullName evidence="2">Uncharacterized protein</fullName>
    </submittedName>
</protein>
<proteinExistence type="predicted"/>
<gene>
    <name evidence="2" type="ORF">Vafri_14554</name>
</gene>
<evidence type="ECO:0000313" key="3">
    <source>
        <dbReference type="Proteomes" id="UP000747399"/>
    </source>
</evidence>
<reference evidence="2" key="1">
    <citation type="journal article" date="2021" name="Proc. Natl. Acad. Sci. U.S.A.">
        <title>Three genomes in the algal genus Volvox reveal the fate of a haploid sex-determining region after a transition to homothallism.</title>
        <authorList>
            <person name="Yamamoto K."/>
            <person name="Hamaji T."/>
            <person name="Kawai-Toyooka H."/>
            <person name="Matsuzaki R."/>
            <person name="Takahashi F."/>
            <person name="Nishimura Y."/>
            <person name="Kawachi M."/>
            <person name="Noguchi H."/>
            <person name="Minakuchi Y."/>
            <person name="Umen J.G."/>
            <person name="Toyoda A."/>
            <person name="Nozaki H."/>
        </authorList>
    </citation>
    <scope>NUCLEOTIDE SEQUENCE</scope>
    <source>
        <strain evidence="2">NIES-3780</strain>
    </source>
</reference>